<dbReference type="PANTHER" id="PTHR33444:SF7">
    <property type="entry name" value="TRANSMEMBRANE PROTEIN 272"/>
    <property type="match status" value="1"/>
</dbReference>
<keyword evidence="1" id="KW-0472">Membrane</keyword>
<dbReference type="Proteomes" id="UP001283361">
    <property type="component" value="Unassembled WGS sequence"/>
</dbReference>
<dbReference type="InterPro" id="IPR040350">
    <property type="entry name" value="TMEM272"/>
</dbReference>
<feature type="transmembrane region" description="Helical" evidence="1">
    <location>
        <begin position="72"/>
        <end position="92"/>
    </location>
</feature>
<evidence type="ECO:0000256" key="1">
    <source>
        <dbReference type="SAM" id="Phobius"/>
    </source>
</evidence>
<dbReference type="PANTHER" id="PTHR33444">
    <property type="entry name" value="SI:DKEY-19B23.12-RELATED"/>
    <property type="match status" value="1"/>
</dbReference>
<reference evidence="2" key="1">
    <citation type="journal article" date="2023" name="G3 (Bethesda)">
        <title>A reference genome for the long-term kleptoplast-retaining sea slug Elysia crispata morphotype clarki.</title>
        <authorList>
            <person name="Eastman K.E."/>
            <person name="Pendleton A.L."/>
            <person name="Shaikh M.A."/>
            <person name="Suttiyut T."/>
            <person name="Ogas R."/>
            <person name="Tomko P."/>
            <person name="Gavelis G."/>
            <person name="Widhalm J.R."/>
            <person name="Wisecaver J.H."/>
        </authorList>
    </citation>
    <scope>NUCLEOTIDE SEQUENCE</scope>
    <source>
        <strain evidence="2">ECLA1</strain>
    </source>
</reference>
<accession>A0AAE1AIA3</accession>
<feature type="transmembrane region" description="Helical" evidence="1">
    <location>
        <begin position="197"/>
        <end position="215"/>
    </location>
</feature>
<keyword evidence="1" id="KW-0812">Transmembrane</keyword>
<feature type="transmembrane region" description="Helical" evidence="1">
    <location>
        <begin position="112"/>
        <end position="133"/>
    </location>
</feature>
<gene>
    <name evidence="2" type="ORF">RRG08_049707</name>
</gene>
<evidence type="ECO:0000313" key="2">
    <source>
        <dbReference type="EMBL" id="KAK3787761.1"/>
    </source>
</evidence>
<protein>
    <submittedName>
        <fullName evidence="2">Uncharacterized protein</fullName>
    </submittedName>
</protein>
<dbReference type="EMBL" id="JAWDGP010001840">
    <property type="protein sequence ID" value="KAK3787761.1"/>
    <property type="molecule type" value="Genomic_DNA"/>
</dbReference>
<keyword evidence="1" id="KW-1133">Transmembrane helix</keyword>
<name>A0AAE1AIA3_9GAST</name>
<evidence type="ECO:0000313" key="3">
    <source>
        <dbReference type="Proteomes" id="UP001283361"/>
    </source>
</evidence>
<organism evidence="2 3">
    <name type="scientific">Elysia crispata</name>
    <name type="common">lettuce slug</name>
    <dbReference type="NCBI Taxonomy" id="231223"/>
    <lineage>
        <taxon>Eukaryota</taxon>
        <taxon>Metazoa</taxon>
        <taxon>Spiralia</taxon>
        <taxon>Lophotrochozoa</taxon>
        <taxon>Mollusca</taxon>
        <taxon>Gastropoda</taxon>
        <taxon>Heterobranchia</taxon>
        <taxon>Euthyneura</taxon>
        <taxon>Panpulmonata</taxon>
        <taxon>Sacoglossa</taxon>
        <taxon>Placobranchoidea</taxon>
        <taxon>Plakobranchidae</taxon>
        <taxon>Elysia</taxon>
    </lineage>
</organism>
<keyword evidence="3" id="KW-1185">Reference proteome</keyword>
<proteinExistence type="predicted"/>
<dbReference type="AlphaFoldDB" id="A0AAE1AIA3"/>
<sequence>MDPSEKRKKFSLTRMAYQSTQSTASMLSTESDGNTWTRSIELGESNEILVQLRELNKDVDSSMEFVCGVDDIICTTIPVNIGLAALGILAIVETTFGIRHLSHCPVEPRIPIFLFVGGCFGLLKIIHMLYTNYRNRKLSMYVAESNNRNIQRTFQAVDAILSSFLICWHAVGAYWALSVWRPNSVPPLHEPNNWCHQGLYVFTLVQLAISAALLAGRLLSQCCLIVCFSCTDVFESHEI</sequence>
<comment type="caution">
    <text evidence="2">The sequence shown here is derived from an EMBL/GenBank/DDBJ whole genome shotgun (WGS) entry which is preliminary data.</text>
</comment>
<feature type="transmembrane region" description="Helical" evidence="1">
    <location>
        <begin position="154"/>
        <end position="177"/>
    </location>
</feature>